<gene>
    <name evidence="1" type="ordered locus">Sinac_4769</name>
</gene>
<evidence type="ECO:0000313" key="2">
    <source>
        <dbReference type="Proteomes" id="UP000010798"/>
    </source>
</evidence>
<name>L0DJX6_SINAD</name>
<reference evidence="1 2" key="1">
    <citation type="submission" date="2012-02" db="EMBL/GenBank/DDBJ databases">
        <title>Complete sequence of chromosome of Singulisphaera acidiphila DSM 18658.</title>
        <authorList>
            <consortium name="US DOE Joint Genome Institute (JGI-PGF)"/>
            <person name="Lucas S."/>
            <person name="Copeland A."/>
            <person name="Lapidus A."/>
            <person name="Glavina del Rio T."/>
            <person name="Dalin E."/>
            <person name="Tice H."/>
            <person name="Bruce D."/>
            <person name="Goodwin L."/>
            <person name="Pitluck S."/>
            <person name="Peters L."/>
            <person name="Ovchinnikova G."/>
            <person name="Chertkov O."/>
            <person name="Kyrpides N."/>
            <person name="Mavromatis K."/>
            <person name="Ivanova N."/>
            <person name="Brettin T."/>
            <person name="Detter J.C."/>
            <person name="Han C."/>
            <person name="Larimer F."/>
            <person name="Land M."/>
            <person name="Hauser L."/>
            <person name="Markowitz V."/>
            <person name="Cheng J.-F."/>
            <person name="Hugenholtz P."/>
            <person name="Woyke T."/>
            <person name="Wu D."/>
            <person name="Tindall B."/>
            <person name="Pomrenke H."/>
            <person name="Brambilla E."/>
            <person name="Klenk H.-P."/>
            <person name="Eisen J.A."/>
        </authorList>
    </citation>
    <scope>NUCLEOTIDE SEQUENCE [LARGE SCALE GENOMIC DNA]</scope>
    <source>
        <strain evidence="2">ATCC BAA-1392 / DSM 18658 / VKM B-2454 / MOB10</strain>
    </source>
</reference>
<dbReference type="Proteomes" id="UP000010798">
    <property type="component" value="Chromosome"/>
</dbReference>
<sequence length="118" mass="12904">MLLAQLLHAPIGSRLVRTDFNGLTLTLGIATTNPNASCPVCGHEAGRVHSRYTRCLAEEPAFGYQVCLQMTVRRFHEVLSKVDGPAKSPKSESAPTGFLGVFEHFAVRKSTFCRLVES</sequence>
<evidence type="ECO:0008006" key="3">
    <source>
        <dbReference type="Google" id="ProtNLM"/>
    </source>
</evidence>
<dbReference type="AlphaFoldDB" id="L0DJX6"/>
<organism evidence="1 2">
    <name type="scientific">Singulisphaera acidiphila (strain ATCC BAA-1392 / DSM 18658 / VKM B-2454 / MOB10)</name>
    <dbReference type="NCBI Taxonomy" id="886293"/>
    <lineage>
        <taxon>Bacteria</taxon>
        <taxon>Pseudomonadati</taxon>
        <taxon>Planctomycetota</taxon>
        <taxon>Planctomycetia</taxon>
        <taxon>Isosphaerales</taxon>
        <taxon>Isosphaeraceae</taxon>
        <taxon>Singulisphaera</taxon>
    </lineage>
</organism>
<dbReference type="KEGG" id="saci:Sinac_4769"/>
<dbReference type="OrthoDB" id="6197054at2"/>
<proteinExistence type="predicted"/>
<accession>L0DJX6</accession>
<dbReference type="EMBL" id="CP003364">
    <property type="protein sequence ID" value="AGA28936.1"/>
    <property type="molecule type" value="Genomic_DNA"/>
</dbReference>
<dbReference type="STRING" id="886293.Sinac_4769"/>
<protein>
    <recommendedName>
        <fullName evidence="3">Transposase</fullName>
    </recommendedName>
</protein>
<dbReference type="HOGENOM" id="CLU_2071553_0_0_0"/>
<evidence type="ECO:0000313" key="1">
    <source>
        <dbReference type="EMBL" id="AGA28936.1"/>
    </source>
</evidence>
<keyword evidence="2" id="KW-1185">Reference proteome</keyword>